<dbReference type="AlphaFoldDB" id="A0A0C6FYF2"/>
<feature type="domain" description="HTH lysR-type" evidence="5">
    <location>
        <begin position="1"/>
        <end position="59"/>
    </location>
</feature>
<dbReference type="PANTHER" id="PTHR30537:SF72">
    <property type="entry name" value="LYSR FAMILY TRANSCRIPTIONAL REGULATOR"/>
    <property type="match status" value="1"/>
</dbReference>
<reference evidence="7" key="2">
    <citation type="submission" date="2015-01" db="EMBL/GenBank/DDBJ databases">
        <title>Complete genome sequence of Methylobacterium aquaticum strain 22A.</title>
        <authorList>
            <person name="Tani A."/>
            <person name="Ogura Y."/>
            <person name="Hayashi T."/>
        </authorList>
    </citation>
    <scope>NUCLEOTIDE SEQUENCE [LARGE SCALE GENOMIC DNA]</scope>
    <source>
        <strain evidence="7">MA-22A</strain>
        <plasmid evidence="7">Plasmid pMaq22A_1p DNA</plasmid>
    </source>
</reference>
<geneLocation type="plasmid" evidence="7">
    <name>pMaq22A_1p DNA</name>
</geneLocation>
<name>A0A0C6FYF2_9HYPH</name>
<comment type="similarity">
    <text evidence="1">Belongs to the LysR transcriptional regulatory family.</text>
</comment>
<organism evidence="6 7">
    <name type="scientific">Methylobacterium aquaticum</name>
    <dbReference type="NCBI Taxonomy" id="270351"/>
    <lineage>
        <taxon>Bacteria</taxon>
        <taxon>Pseudomonadati</taxon>
        <taxon>Pseudomonadota</taxon>
        <taxon>Alphaproteobacteria</taxon>
        <taxon>Hyphomicrobiales</taxon>
        <taxon>Methylobacteriaceae</taxon>
        <taxon>Methylobacterium</taxon>
    </lineage>
</organism>
<dbReference type="Proteomes" id="UP000061432">
    <property type="component" value="Plasmid pMaq22A_1p"/>
</dbReference>
<dbReference type="GO" id="GO:0006351">
    <property type="term" value="P:DNA-templated transcription"/>
    <property type="evidence" value="ECO:0007669"/>
    <property type="project" value="TreeGrafter"/>
</dbReference>
<dbReference type="Gene3D" id="1.10.10.10">
    <property type="entry name" value="Winged helix-like DNA-binding domain superfamily/Winged helix DNA-binding domain"/>
    <property type="match status" value="1"/>
</dbReference>
<dbReference type="InterPro" id="IPR000847">
    <property type="entry name" value="LysR_HTH_N"/>
</dbReference>
<gene>
    <name evidence="6" type="primary">lysR</name>
    <name evidence="6" type="ORF">Maq22A_1p30255</name>
</gene>
<evidence type="ECO:0000256" key="1">
    <source>
        <dbReference type="ARBA" id="ARBA00009437"/>
    </source>
</evidence>
<dbReference type="PATRIC" id="fig|270351.10.peg.5363"/>
<dbReference type="InterPro" id="IPR036388">
    <property type="entry name" value="WH-like_DNA-bd_sf"/>
</dbReference>
<proteinExistence type="inferred from homology"/>
<dbReference type="Pfam" id="PF00126">
    <property type="entry name" value="HTH_1"/>
    <property type="match status" value="1"/>
</dbReference>
<dbReference type="PRINTS" id="PR00039">
    <property type="entry name" value="HTHLYSR"/>
</dbReference>
<dbReference type="Pfam" id="PF03466">
    <property type="entry name" value="LysR_substrate"/>
    <property type="match status" value="1"/>
</dbReference>
<dbReference type="GO" id="GO:0003700">
    <property type="term" value="F:DNA-binding transcription factor activity"/>
    <property type="evidence" value="ECO:0007669"/>
    <property type="project" value="InterPro"/>
</dbReference>
<keyword evidence="2" id="KW-0805">Transcription regulation</keyword>
<dbReference type="GO" id="GO:0043565">
    <property type="term" value="F:sequence-specific DNA binding"/>
    <property type="evidence" value="ECO:0007669"/>
    <property type="project" value="TreeGrafter"/>
</dbReference>
<dbReference type="KEGG" id="maqu:Maq22A_1p30255"/>
<dbReference type="InterPro" id="IPR058163">
    <property type="entry name" value="LysR-type_TF_proteobact-type"/>
</dbReference>
<dbReference type="CDD" id="cd08422">
    <property type="entry name" value="PBP2_CrgA_like"/>
    <property type="match status" value="1"/>
</dbReference>
<reference evidence="6 7" key="1">
    <citation type="journal article" date="2015" name="Genome Announc.">
        <title>Complete Genome Sequence of Methylobacterium aquaticum Strain 22A, Isolated from Racomitrium japonicum Moss.</title>
        <authorList>
            <person name="Tani A."/>
            <person name="Ogura Y."/>
            <person name="Hayashi T."/>
            <person name="Kimbara K."/>
        </authorList>
    </citation>
    <scope>NUCLEOTIDE SEQUENCE [LARGE SCALE GENOMIC DNA]</scope>
    <source>
        <strain evidence="6 7">MA-22A</strain>
        <plasmid evidence="7">Plasmid pMaq22A_1p DNA</plasmid>
    </source>
</reference>
<keyword evidence="3" id="KW-0238">DNA-binding</keyword>
<dbReference type="PANTHER" id="PTHR30537">
    <property type="entry name" value="HTH-TYPE TRANSCRIPTIONAL REGULATOR"/>
    <property type="match status" value="1"/>
</dbReference>
<dbReference type="PROSITE" id="PS50931">
    <property type="entry name" value="HTH_LYSR"/>
    <property type="match status" value="1"/>
</dbReference>
<dbReference type="EMBL" id="AP014705">
    <property type="protein sequence ID" value="BAQ48415.1"/>
    <property type="molecule type" value="Genomic_DNA"/>
</dbReference>
<keyword evidence="4" id="KW-0804">Transcription</keyword>
<keyword evidence="6" id="KW-0614">Plasmid</keyword>
<protein>
    <submittedName>
        <fullName evidence="6">LysR family transcriptional regulator</fullName>
    </submittedName>
</protein>
<dbReference type="FunFam" id="1.10.10.10:FF:000001">
    <property type="entry name" value="LysR family transcriptional regulator"/>
    <property type="match status" value="1"/>
</dbReference>
<dbReference type="SUPFAM" id="SSF53850">
    <property type="entry name" value="Periplasmic binding protein-like II"/>
    <property type="match status" value="1"/>
</dbReference>
<evidence type="ECO:0000259" key="5">
    <source>
        <dbReference type="PROSITE" id="PS50931"/>
    </source>
</evidence>
<accession>A0A0C6FYF2</accession>
<sequence length="309" mass="33280">MESLANLEAFMRSAEHGSFSEAARRLSLTPAAISRNVAMLERHLGVRLFHRSTRRLTLTEAGEILRLGIADKLDGLQAALASVSVEGGEAAGTLKVSLPPTFGTMHVLPLLPGLLACYPRIKPEWHFENRPIDLVAEGYDAAIGGGFDLAPGVVARTLAPAHIVAVAAPIYLRGRVLPADPAGLQALDGIVMRSLRTGRIRHWTMRDDAGRTMMAPLRETVVVNDPSAMREAAVLGLGVALLAVPDALPALDRGDLVRLVPRWYADAGAISLYYASRTLLPAKTRAFVDWVTDAFRKHRMAERFAGSAG</sequence>
<evidence type="ECO:0000256" key="2">
    <source>
        <dbReference type="ARBA" id="ARBA00023015"/>
    </source>
</evidence>
<dbReference type="Gene3D" id="3.40.190.290">
    <property type="match status" value="1"/>
</dbReference>
<dbReference type="SUPFAM" id="SSF46785">
    <property type="entry name" value="Winged helix' DNA-binding domain"/>
    <property type="match status" value="1"/>
</dbReference>
<evidence type="ECO:0000256" key="4">
    <source>
        <dbReference type="ARBA" id="ARBA00023163"/>
    </source>
</evidence>
<dbReference type="InterPro" id="IPR036390">
    <property type="entry name" value="WH_DNA-bd_sf"/>
</dbReference>
<evidence type="ECO:0000313" key="6">
    <source>
        <dbReference type="EMBL" id="BAQ48415.1"/>
    </source>
</evidence>
<evidence type="ECO:0000313" key="7">
    <source>
        <dbReference type="Proteomes" id="UP000061432"/>
    </source>
</evidence>
<dbReference type="InterPro" id="IPR005119">
    <property type="entry name" value="LysR_subst-bd"/>
</dbReference>
<evidence type="ECO:0000256" key="3">
    <source>
        <dbReference type="ARBA" id="ARBA00023125"/>
    </source>
</evidence>
<dbReference type="RefSeq" id="WP_060849670.1">
    <property type="nucleotide sequence ID" value="NZ_AP014705.1"/>
</dbReference>
<dbReference type="OrthoDB" id="9786526at2"/>